<sequence length="71" mass="8369">MKAKHDIPSVNGFDIDPIQLAHDLTMLKLYKSDFEIPEHSDELYELYISQLTPIREEINDRTRFDLFNSNS</sequence>
<dbReference type="AlphaFoldDB" id="A0ABD7XRT6"/>
<dbReference type="RefSeq" id="WP_010706605.1">
    <property type="nucleotide sequence ID" value="NZ_AP031218.1"/>
</dbReference>
<name>A0ABD7XRT6_ENTFL</name>
<evidence type="ECO:0000313" key="2">
    <source>
        <dbReference type="Proteomes" id="UP001222182"/>
    </source>
</evidence>
<proteinExistence type="predicted"/>
<dbReference type="EMBL" id="CP119528">
    <property type="protein sequence ID" value="WER44012.1"/>
    <property type="molecule type" value="Genomic_DNA"/>
</dbReference>
<accession>A0ABD7XRT6</accession>
<gene>
    <name evidence="1" type="ORF">P0083_07020</name>
</gene>
<organism evidence="1 2">
    <name type="scientific">Enterococcus faecalis</name>
    <name type="common">Streptococcus faecalis</name>
    <dbReference type="NCBI Taxonomy" id="1351"/>
    <lineage>
        <taxon>Bacteria</taxon>
        <taxon>Bacillati</taxon>
        <taxon>Bacillota</taxon>
        <taxon>Bacilli</taxon>
        <taxon>Lactobacillales</taxon>
        <taxon>Enterococcaceae</taxon>
        <taxon>Enterococcus</taxon>
    </lineage>
</organism>
<evidence type="ECO:0000313" key="1">
    <source>
        <dbReference type="EMBL" id="WER44012.1"/>
    </source>
</evidence>
<protein>
    <submittedName>
        <fullName evidence="1">Uncharacterized protein</fullName>
    </submittedName>
</protein>
<reference evidence="1 2" key="1">
    <citation type="submission" date="2023-03" db="EMBL/GenBank/DDBJ databases">
        <title>Complete genome sequence of an Enterococcus faecalis urinary isolate.</title>
        <authorList>
            <person name="Brauer A.L."/>
            <person name="Armbruster C.E."/>
        </authorList>
    </citation>
    <scope>NUCLEOTIDE SEQUENCE [LARGE SCALE GENOMIC DNA]</scope>
    <source>
        <strain evidence="1 2">3143</strain>
    </source>
</reference>
<dbReference type="Proteomes" id="UP001222182">
    <property type="component" value="Chromosome"/>
</dbReference>